<comment type="caution">
    <text evidence="1">The sequence shown here is derived from an EMBL/GenBank/DDBJ whole genome shotgun (WGS) entry which is preliminary data.</text>
</comment>
<accession>A0AAV7NPK2</accession>
<sequence>MDRAPQVSAGRACLGAAARRPRVAGAGGRAFGPEDGEGGGRLVLDCSVVAAAAIGTSWRRRNHAFYRSSLWDPLTAVSGAAPSLAPPQRPVVAAFRPPP</sequence>
<proteinExistence type="predicted"/>
<reference evidence="1" key="1">
    <citation type="journal article" date="2022" name="bioRxiv">
        <title>Sequencing and chromosome-scale assembly of the giantPleurodeles waltlgenome.</title>
        <authorList>
            <person name="Brown T."/>
            <person name="Elewa A."/>
            <person name="Iarovenko S."/>
            <person name="Subramanian E."/>
            <person name="Araus A.J."/>
            <person name="Petzold A."/>
            <person name="Susuki M."/>
            <person name="Suzuki K.-i.T."/>
            <person name="Hayashi T."/>
            <person name="Toyoda A."/>
            <person name="Oliveira C."/>
            <person name="Osipova E."/>
            <person name="Leigh N.D."/>
            <person name="Simon A."/>
            <person name="Yun M.H."/>
        </authorList>
    </citation>
    <scope>NUCLEOTIDE SEQUENCE</scope>
    <source>
        <strain evidence="1">20211129_DDA</strain>
        <tissue evidence="1">Liver</tissue>
    </source>
</reference>
<dbReference type="AlphaFoldDB" id="A0AAV7NPK2"/>
<name>A0AAV7NPK2_PLEWA</name>
<keyword evidence="2" id="KW-1185">Reference proteome</keyword>
<dbReference type="Proteomes" id="UP001066276">
    <property type="component" value="Chromosome 8"/>
</dbReference>
<evidence type="ECO:0000313" key="2">
    <source>
        <dbReference type="Proteomes" id="UP001066276"/>
    </source>
</evidence>
<gene>
    <name evidence="1" type="ORF">NDU88_005095</name>
</gene>
<protein>
    <submittedName>
        <fullName evidence="1">Uncharacterized protein</fullName>
    </submittedName>
</protein>
<dbReference type="EMBL" id="JANPWB010000012">
    <property type="protein sequence ID" value="KAJ1116890.1"/>
    <property type="molecule type" value="Genomic_DNA"/>
</dbReference>
<organism evidence="1 2">
    <name type="scientific">Pleurodeles waltl</name>
    <name type="common">Iberian ribbed newt</name>
    <dbReference type="NCBI Taxonomy" id="8319"/>
    <lineage>
        <taxon>Eukaryota</taxon>
        <taxon>Metazoa</taxon>
        <taxon>Chordata</taxon>
        <taxon>Craniata</taxon>
        <taxon>Vertebrata</taxon>
        <taxon>Euteleostomi</taxon>
        <taxon>Amphibia</taxon>
        <taxon>Batrachia</taxon>
        <taxon>Caudata</taxon>
        <taxon>Salamandroidea</taxon>
        <taxon>Salamandridae</taxon>
        <taxon>Pleurodelinae</taxon>
        <taxon>Pleurodeles</taxon>
    </lineage>
</organism>
<evidence type="ECO:0000313" key="1">
    <source>
        <dbReference type="EMBL" id="KAJ1116890.1"/>
    </source>
</evidence>